<accession>A0AAV7XHT6</accession>
<dbReference type="Proteomes" id="UP001075354">
    <property type="component" value="Chromosome 8"/>
</dbReference>
<comment type="caution">
    <text evidence="3">The sequence shown here is derived from an EMBL/GenBank/DDBJ whole genome shotgun (WGS) entry which is preliminary data.</text>
</comment>
<dbReference type="EMBL" id="JAPTSV010000008">
    <property type="protein sequence ID" value="KAJ1524992.1"/>
    <property type="molecule type" value="Genomic_DNA"/>
</dbReference>
<dbReference type="PROSITE" id="PS51465">
    <property type="entry name" value="KAZAL_2"/>
    <property type="match status" value="1"/>
</dbReference>
<reference evidence="3" key="1">
    <citation type="submission" date="2022-12" db="EMBL/GenBank/DDBJ databases">
        <title>Chromosome-level genome assembly of the bean flower thrips Megalurothrips usitatus.</title>
        <authorList>
            <person name="Ma L."/>
            <person name="Liu Q."/>
            <person name="Li H."/>
            <person name="Cai W."/>
        </authorList>
    </citation>
    <scope>NUCLEOTIDE SEQUENCE</scope>
    <source>
        <strain evidence="3">Cailab_2022a</strain>
    </source>
</reference>
<sequence length="266" mass="27610">MVALPLLLAAALGCGLTGALAARAPCRCPLELQPNVCGSDGNTYPSRCDLDCARMTTPGLTLWRDGPCGYVPVDQAAAAGSGLRLEELSGCLMRCMFEYDACRHASCRYGGYDEKDAECLEGCARNMTACTCGCKQPAAGQPTTAATTTTASPRPDVRWNARQMLRRWREGDDGRGLTRAAGGGTAGAAALRMYQCVEDSGEALAKCMWDCGADNACVVSCSHSGLDAMCRCSSGAGSPPSGPALAVRAAVVTTMVAWLASWAKAA</sequence>
<dbReference type="AlphaFoldDB" id="A0AAV7XHT6"/>
<dbReference type="InterPro" id="IPR002350">
    <property type="entry name" value="Kazal_dom"/>
</dbReference>
<dbReference type="Gene3D" id="3.30.60.30">
    <property type="match status" value="1"/>
</dbReference>
<gene>
    <name evidence="3" type="ORF">ONE63_009842</name>
</gene>
<dbReference type="SUPFAM" id="SSF100895">
    <property type="entry name" value="Kazal-type serine protease inhibitors"/>
    <property type="match status" value="1"/>
</dbReference>
<keyword evidence="1" id="KW-0732">Signal</keyword>
<dbReference type="CDD" id="cd00104">
    <property type="entry name" value="KAZAL_FS"/>
    <property type="match status" value="1"/>
</dbReference>
<keyword evidence="4" id="KW-1185">Reference proteome</keyword>
<dbReference type="Pfam" id="PF07648">
    <property type="entry name" value="Kazal_2"/>
    <property type="match status" value="1"/>
</dbReference>
<dbReference type="EMBL" id="JAPTSV010000008">
    <property type="protein sequence ID" value="KAJ1524991.1"/>
    <property type="molecule type" value="Genomic_DNA"/>
</dbReference>
<evidence type="ECO:0000256" key="1">
    <source>
        <dbReference type="SAM" id="SignalP"/>
    </source>
</evidence>
<name>A0AAV7XHT6_9NEOP</name>
<evidence type="ECO:0000313" key="3">
    <source>
        <dbReference type="EMBL" id="KAJ1524992.1"/>
    </source>
</evidence>
<evidence type="ECO:0000259" key="2">
    <source>
        <dbReference type="PROSITE" id="PS51465"/>
    </source>
</evidence>
<dbReference type="InterPro" id="IPR036058">
    <property type="entry name" value="Kazal_dom_sf"/>
</dbReference>
<feature type="chain" id="PRO_5044715973" description="Kazal-like domain-containing protein" evidence="1">
    <location>
        <begin position="22"/>
        <end position="266"/>
    </location>
</feature>
<dbReference type="SMART" id="SM00280">
    <property type="entry name" value="KAZAL"/>
    <property type="match status" value="1"/>
</dbReference>
<organism evidence="3 4">
    <name type="scientific">Megalurothrips usitatus</name>
    <name type="common">bean blossom thrips</name>
    <dbReference type="NCBI Taxonomy" id="439358"/>
    <lineage>
        <taxon>Eukaryota</taxon>
        <taxon>Metazoa</taxon>
        <taxon>Ecdysozoa</taxon>
        <taxon>Arthropoda</taxon>
        <taxon>Hexapoda</taxon>
        <taxon>Insecta</taxon>
        <taxon>Pterygota</taxon>
        <taxon>Neoptera</taxon>
        <taxon>Paraneoptera</taxon>
        <taxon>Thysanoptera</taxon>
        <taxon>Terebrantia</taxon>
        <taxon>Thripoidea</taxon>
        <taxon>Thripidae</taxon>
        <taxon>Megalurothrips</taxon>
    </lineage>
</organism>
<feature type="domain" description="Kazal-like" evidence="2">
    <location>
        <begin position="20"/>
        <end position="70"/>
    </location>
</feature>
<proteinExistence type="predicted"/>
<protein>
    <recommendedName>
        <fullName evidence="2">Kazal-like domain-containing protein</fullName>
    </recommendedName>
</protein>
<evidence type="ECO:0000313" key="4">
    <source>
        <dbReference type="Proteomes" id="UP001075354"/>
    </source>
</evidence>
<feature type="signal peptide" evidence="1">
    <location>
        <begin position="1"/>
        <end position="21"/>
    </location>
</feature>